<evidence type="ECO:0000313" key="2">
    <source>
        <dbReference type="EMBL" id="AFZ36775.1"/>
    </source>
</evidence>
<dbReference type="HOGENOM" id="CLU_172539_1_0_3"/>
<proteinExistence type="predicted"/>
<dbReference type="RefSeq" id="WP_015194437.1">
    <property type="nucleotide sequence ID" value="NC_019748.1"/>
</dbReference>
<reference evidence="3" key="1">
    <citation type="journal article" date="2013" name="Proc. Natl. Acad. Sci. U.S.A.">
        <title>Improving the coverage of the cyanobacterial phylum using diversity-driven genome sequencing.</title>
        <authorList>
            <person name="Shih P.M."/>
            <person name="Wu D."/>
            <person name="Latifi A."/>
            <person name="Axen S.D."/>
            <person name="Fewer D.P."/>
            <person name="Talla E."/>
            <person name="Calteau A."/>
            <person name="Cai F."/>
            <person name="Tandeau de Marsac N."/>
            <person name="Rippka R."/>
            <person name="Herdman M."/>
            <person name="Sivonen K."/>
            <person name="Coursin T."/>
            <person name="Laurent T."/>
            <person name="Goodwin L."/>
            <person name="Nolan M."/>
            <person name="Davenport K.W."/>
            <person name="Han C.S."/>
            <person name="Rubin E.M."/>
            <person name="Eisen J.A."/>
            <person name="Woyke T."/>
            <person name="Gugger M."/>
            <person name="Kerfeld C.A."/>
        </authorList>
    </citation>
    <scope>NUCLEOTIDE SEQUENCE [LARGE SCALE GENOMIC DNA]</scope>
    <source>
        <strain evidence="3">ATCC 29371 / PCC 7437</strain>
    </source>
</reference>
<dbReference type="PANTHER" id="PTHR36729:SF2">
    <property type="entry name" value="EXPRESSED PROTEIN"/>
    <property type="match status" value="1"/>
</dbReference>
<dbReference type="Pfam" id="PF24869">
    <property type="entry name" value="DUF7734"/>
    <property type="match status" value="1"/>
</dbReference>
<dbReference type="InterPro" id="IPR056636">
    <property type="entry name" value="DUF7734"/>
</dbReference>
<organism evidence="2 3">
    <name type="scientific">Stanieria cyanosphaera (strain ATCC 29371 / PCC 7437)</name>
    <dbReference type="NCBI Taxonomy" id="111780"/>
    <lineage>
        <taxon>Bacteria</taxon>
        <taxon>Bacillati</taxon>
        <taxon>Cyanobacteriota</taxon>
        <taxon>Cyanophyceae</taxon>
        <taxon>Pleurocapsales</taxon>
        <taxon>Dermocarpellaceae</taxon>
        <taxon>Stanieria</taxon>
    </lineage>
</organism>
<feature type="domain" description="DUF7734" evidence="1">
    <location>
        <begin position="8"/>
        <end position="95"/>
    </location>
</feature>
<dbReference type="AlphaFoldDB" id="K9XW10"/>
<gene>
    <name evidence="2" type="ordered locus">Sta7437_3268</name>
</gene>
<dbReference type="OrthoDB" id="463229at2"/>
<evidence type="ECO:0000259" key="1">
    <source>
        <dbReference type="Pfam" id="PF24869"/>
    </source>
</evidence>
<dbReference type="KEGG" id="scs:Sta7437_3268"/>
<dbReference type="Proteomes" id="UP000010473">
    <property type="component" value="Chromosome"/>
</dbReference>
<sequence length="100" mass="11390">MSAPIGFRLEKYGRKHPEEVLIVNLQKASGEPDTVLIYNGYSSSLMHSTIYDPDIPLITKEDQIISIDRLASPYDPVQPNYLQTGLTRQEMEQLLLQENI</sequence>
<dbReference type="PANTHER" id="PTHR36729">
    <property type="entry name" value="EXPRESSED PROTEIN"/>
    <property type="match status" value="1"/>
</dbReference>
<keyword evidence="3" id="KW-1185">Reference proteome</keyword>
<dbReference type="eggNOG" id="ENOG5032S41">
    <property type="taxonomic scope" value="Bacteria"/>
</dbReference>
<dbReference type="STRING" id="111780.Sta7437_3268"/>
<accession>K9XW10</accession>
<name>K9XW10_STAC7</name>
<dbReference type="EMBL" id="CP003653">
    <property type="protein sequence ID" value="AFZ36775.1"/>
    <property type="molecule type" value="Genomic_DNA"/>
</dbReference>
<protein>
    <recommendedName>
        <fullName evidence="1">DUF7734 domain-containing protein</fullName>
    </recommendedName>
</protein>
<evidence type="ECO:0000313" key="3">
    <source>
        <dbReference type="Proteomes" id="UP000010473"/>
    </source>
</evidence>